<dbReference type="GO" id="GO:0030371">
    <property type="term" value="F:translation repressor activity"/>
    <property type="evidence" value="ECO:0007669"/>
    <property type="project" value="InterPro"/>
</dbReference>
<dbReference type="GO" id="GO:0000932">
    <property type="term" value="C:P-body"/>
    <property type="evidence" value="ECO:0007669"/>
    <property type="project" value="TreeGrafter"/>
</dbReference>
<dbReference type="SUPFAM" id="SSF47769">
    <property type="entry name" value="SAM/Pointed domain"/>
    <property type="match status" value="1"/>
</dbReference>
<dbReference type="Gene3D" id="1.10.150.50">
    <property type="entry name" value="Transcription Factor, Ets-1"/>
    <property type="match status" value="1"/>
</dbReference>
<feature type="domain" description="SAM" evidence="6">
    <location>
        <begin position="334"/>
        <end position="388"/>
    </location>
</feature>
<dbReference type="InterPro" id="IPR013761">
    <property type="entry name" value="SAM/pointed_sf"/>
</dbReference>
<dbReference type="OrthoDB" id="2155283at2759"/>
<dbReference type="AlphaFoldDB" id="A0A6S7FUL5"/>
<keyword evidence="4" id="KW-0694">RNA-binding</keyword>
<evidence type="ECO:0000313" key="10">
    <source>
        <dbReference type="Proteomes" id="UP001152795"/>
    </source>
</evidence>
<comment type="similarity">
    <text evidence="2">Belongs to the SMAUG family.</text>
</comment>
<name>A0A6S7FUL5_PARCT</name>
<dbReference type="Proteomes" id="UP001152795">
    <property type="component" value="Unassembled WGS sequence"/>
</dbReference>
<evidence type="ECO:0000313" key="9">
    <source>
        <dbReference type="EMBL" id="CAB3983774.1"/>
    </source>
</evidence>
<feature type="region of interest" description="Disordered" evidence="5">
    <location>
        <begin position="292"/>
        <end position="326"/>
    </location>
</feature>
<dbReference type="GO" id="GO:0000289">
    <property type="term" value="P:nuclear-transcribed mRNA poly(A) tail shortening"/>
    <property type="evidence" value="ECO:0007669"/>
    <property type="project" value="TreeGrafter"/>
</dbReference>
<keyword evidence="3" id="KW-0963">Cytoplasm</keyword>
<evidence type="ECO:0000259" key="7">
    <source>
        <dbReference type="Pfam" id="PF25479"/>
    </source>
</evidence>
<evidence type="ECO:0000256" key="1">
    <source>
        <dbReference type="ARBA" id="ARBA00004496"/>
    </source>
</evidence>
<dbReference type="InterPro" id="IPR037093">
    <property type="entry name" value="PHAT_dom_sf"/>
</dbReference>
<dbReference type="PANTHER" id="PTHR12515:SF5">
    <property type="entry name" value="PROTEIN SMAUG"/>
    <property type="match status" value="1"/>
</dbReference>
<evidence type="ECO:0000259" key="8">
    <source>
        <dbReference type="Pfam" id="PF26034"/>
    </source>
</evidence>
<comment type="caution">
    <text evidence="9">The sequence shown here is derived from an EMBL/GenBank/DDBJ whole genome shotgun (WGS) entry which is preliminary data.</text>
</comment>
<dbReference type="Pfam" id="PF26034">
    <property type="entry name" value="PHAT_SMAUG"/>
    <property type="match status" value="1"/>
</dbReference>
<accession>A0A6S7FUL5</accession>
<organism evidence="9 10">
    <name type="scientific">Paramuricea clavata</name>
    <name type="common">Red gorgonian</name>
    <name type="synonym">Violescent sea-whip</name>
    <dbReference type="NCBI Taxonomy" id="317549"/>
    <lineage>
        <taxon>Eukaryota</taxon>
        <taxon>Metazoa</taxon>
        <taxon>Cnidaria</taxon>
        <taxon>Anthozoa</taxon>
        <taxon>Octocorallia</taxon>
        <taxon>Malacalcyonacea</taxon>
        <taxon>Plexauridae</taxon>
        <taxon>Paramuricea</taxon>
    </lineage>
</organism>
<proteinExistence type="inferred from homology"/>
<feature type="domain" description="SMAUG/ZCCHC2-like PHAT" evidence="8">
    <location>
        <begin position="84"/>
        <end position="181"/>
    </location>
</feature>
<dbReference type="EMBL" id="CACRXK020000655">
    <property type="protein sequence ID" value="CAB3983774.1"/>
    <property type="molecule type" value="Genomic_DNA"/>
</dbReference>
<dbReference type="PANTHER" id="PTHR12515">
    <property type="entry name" value="STERILE ALPHA MOTIF DOMAIN CONTAINING PROTEIN 4-RELATED"/>
    <property type="match status" value="1"/>
</dbReference>
<reference evidence="9" key="1">
    <citation type="submission" date="2020-04" db="EMBL/GenBank/DDBJ databases">
        <authorList>
            <person name="Alioto T."/>
            <person name="Alioto T."/>
            <person name="Gomez Garrido J."/>
        </authorList>
    </citation>
    <scope>NUCLEOTIDE SEQUENCE</scope>
    <source>
        <strain evidence="9">A484AB</strain>
    </source>
</reference>
<evidence type="ECO:0000256" key="5">
    <source>
        <dbReference type="SAM" id="MobiDB-lite"/>
    </source>
</evidence>
<evidence type="ECO:0000259" key="6">
    <source>
        <dbReference type="Pfam" id="PF00536"/>
    </source>
</evidence>
<keyword evidence="10" id="KW-1185">Reference proteome</keyword>
<feature type="domain" description="RNA-binding protein vts1-like alpha-helical" evidence="7">
    <location>
        <begin position="35"/>
        <end position="77"/>
    </location>
</feature>
<dbReference type="InterPro" id="IPR001660">
    <property type="entry name" value="SAM"/>
</dbReference>
<feature type="region of interest" description="Disordered" evidence="5">
    <location>
        <begin position="513"/>
        <end position="544"/>
    </location>
</feature>
<dbReference type="InterPro" id="IPR058599">
    <property type="entry name" value="PHAT_Smg/ZCCHC2-like"/>
</dbReference>
<dbReference type="Pfam" id="PF00536">
    <property type="entry name" value="SAM_1"/>
    <property type="match status" value="1"/>
</dbReference>
<evidence type="ECO:0000256" key="3">
    <source>
        <dbReference type="ARBA" id="ARBA00022490"/>
    </source>
</evidence>
<dbReference type="Pfam" id="PF25479">
    <property type="entry name" value="Vts1"/>
    <property type="match status" value="1"/>
</dbReference>
<gene>
    <name evidence="9" type="ORF">PACLA_8A072847</name>
</gene>
<dbReference type="InterPro" id="IPR050897">
    <property type="entry name" value="SMAUG/VTS1_RNA-bind"/>
</dbReference>
<dbReference type="Gene3D" id="1.25.40.170">
    <property type="entry name" value="Smaug, PHAT domain"/>
    <property type="match status" value="1"/>
</dbReference>
<evidence type="ECO:0000256" key="2">
    <source>
        <dbReference type="ARBA" id="ARBA00008232"/>
    </source>
</evidence>
<dbReference type="GO" id="GO:0003729">
    <property type="term" value="F:mRNA binding"/>
    <property type="evidence" value="ECO:0007669"/>
    <property type="project" value="TreeGrafter"/>
</dbReference>
<sequence length="644" mass="72894">MVYWTKGTKTTSSHGIDWRSKMRPASANAFRSQVHAIQTWFTEWNDCERTIALYSLLRQMTPIHARFLSVVMEHTFRDQAYRTQMYEDQANDKDFLIRLSSKSRDEVVKQLLVHLPLLQPGNNAAREEYLNILPKVLSHSHSQGIHEEECRQLLSLALVHPAFSANERSRLQEWLEVLNEKSVDGFYDSKINEFSQPENVPRRMDNWQRHRQLEKKDSGIGGSFEYHPGHFNPPGLPPSAHQNPPTAHPKVFKTHSLNIQHERVPLNNGCEDVLGDTSEVVNRPGRSLSFPVDPQKFNKIPLSPQSSFESETDEANSAAKMSNYPENPNPGMRDYILWLKSLRLHKYYPLFSKITYDGMFNMADKELEAKNVTKGAMTKILLSITKLKERSHLLSCLEKEVHEEGKLPNVLESLKNILQTPIKPFVPADNSDLVEGHAPSPSPHPDDLPAQLTKVIGKACTQLLVSKPNDENFAVYISLLEKALNKEAFTTQQKKRLQSWKQQCHMSAKRFSLRRGSQDRGRWPFHAGDASTIGGNVKRQRGSQRGLNKLVATNSNSHGCVTPGPMAMRSNTTDGYYKPRPHLRQHALVSRTKSAPIPASKQRQAMLGLTHQASIESVEGINNSLESLCLSMTEHALADNTDCT</sequence>
<comment type="subcellular location">
    <subcellularLocation>
        <location evidence="1">Cytoplasm</location>
    </subcellularLocation>
</comment>
<evidence type="ECO:0000256" key="4">
    <source>
        <dbReference type="ARBA" id="ARBA00022884"/>
    </source>
</evidence>
<protein>
    <submittedName>
        <fullName evidence="9">Smaug homolog 1-like isoform X2</fullName>
    </submittedName>
</protein>
<dbReference type="InterPro" id="IPR057327">
    <property type="entry name" value="Vts1_dom"/>
</dbReference>